<sequence>MSYLVILETSSSTSAGAFIATRETTLGLSPLRIWRSFWKTSP</sequence>
<dbReference type="AlphaFoldDB" id="A0A9N9FI09"/>
<accession>A0A9N9FI09</accession>
<evidence type="ECO:0000313" key="2">
    <source>
        <dbReference type="Proteomes" id="UP000789342"/>
    </source>
</evidence>
<name>A0A9N9FI09_9GLOM</name>
<dbReference type="EMBL" id="CAJVPV010002754">
    <property type="protein sequence ID" value="CAG8534953.1"/>
    <property type="molecule type" value="Genomic_DNA"/>
</dbReference>
<proteinExistence type="predicted"/>
<dbReference type="Proteomes" id="UP000789342">
    <property type="component" value="Unassembled WGS sequence"/>
</dbReference>
<keyword evidence="2" id="KW-1185">Reference proteome</keyword>
<protein>
    <submittedName>
        <fullName evidence="1">9559_t:CDS:1</fullName>
    </submittedName>
</protein>
<gene>
    <name evidence="1" type="ORF">AMORRO_LOCUS4851</name>
</gene>
<comment type="caution">
    <text evidence="1">The sequence shown here is derived from an EMBL/GenBank/DDBJ whole genome shotgun (WGS) entry which is preliminary data.</text>
</comment>
<organism evidence="1 2">
    <name type="scientific">Acaulospora morrowiae</name>
    <dbReference type="NCBI Taxonomy" id="94023"/>
    <lineage>
        <taxon>Eukaryota</taxon>
        <taxon>Fungi</taxon>
        <taxon>Fungi incertae sedis</taxon>
        <taxon>Mucoromycota</taxon>
        <taxon>Glomeromycotina</taxon>
        <taxon>Glomeromycetes</taxon>
        <taxon>Diversisporales</taxon>
        <taxon>Acaulosporaceae</taxon>
        <taxon>Acaulospora</taxon>
    </lineage>
</organism>
<reference evidence="1" key="1">
    <citation type="submission" date="2021-06" db="EMBL/GenBank/DDBJ databases">
        <authorList>
            <person name="Kallberg Y."/>
            <person name="Tangrot J."/>
            <person name="Rosling A."/>
        </authorList>
    </citation>
    <scope>NUCLEOTIDE SEQUENCE</scope>
    <source>
        <strain evidence="1">CL551</strain>
    </source>
</reference>
<evidence type="ECO:0000313" key="1">
    <source>
        <dbReference type="EMBL" id="CAG8534953.1"/>
    </source>
</evidence>